<dbReference type="SMART" id="SM00345">
    <property type="entry name" value="HTH_GNTR"/>
    <property type="match status" value="1"/>
</dbReference>
<evidence type="ECO:0000313" key="7">
    <source>
        <dbReference type="Proteomes" id="UP001310387"/>
    </source>
</evidence>
<protein>
    <submittedName>
        <fullName evidence="6">GntR family transcriptional regulator</fullName>
    </submittedName>
</protein>
<accession>A0ABU7Z5V7</accession>
<dbReference type="PANTHER" id="PTHR46577">
    <property type="entry name" value="HTH-TYPE TRANSCRIPTIONAL REGULATORY PROTEIN GABR"/>
    <property type="match status" value="1"/>
</dbReference>
<organism evidence="6 7">
    <name type="scientific">Isoptericola haloaureus</name>
    <dbReference type="NCBI Taxonomy" id="1542902"/>
    <lineage>
        <taxon>Bacteria</taxon>
        <taxon>Bacillati</taxon>
        <taxon>Actinomycetota</taxon>
        <taxon>Actinomycetes</taxon>
        <taxon>Micrococcales</taxon>
        <taxon>Promicromonosporaceae</taxon>
        <taxon>Isoptericola</taxon>
    </lineage>
</organism>
<dbReference type="InterPro" id="IPR036388">
    <property type="entry name" value="WH-like_DNA-bd_sf"/>
</dbReference>
<dbReference type="SUPFAM" id="SSF46785">
    <property type="entry name" value="Winged helix' DNA-binding domain"/>
    <property type="match status" value="1"/>
</dbReference>
<reference evidence="6" key="2">
    <citation type="submission" date="2024-02" db="EMBL/GenBank/DDBJ databases">
        <authorList>
            <person name="Prathaban M."/>
            <person name="Mythili R."/>
            <person name="Sharmila Devi N."/>
            <person name="Sobanaa M."/>
            <person name="Prathiviraj R."/>
            <person name="Selvin J."/>
        </authorList>
    </citation>
    <scope>NUCLEOTIDE SEQUENCE</scope>
    <source>
        <strain evidence="6">MP1014</strain>
    </source>
</reference>
<name>A0ABU7Z5V7_9MICO</name>
<dbReference type="PROSITE" id="PS50949">
    <property type="entry name" value="HTH_GNTR"/>
    <property type="match status" value="1"/>
</dbReference>
<comment type="caution">
    <text evidence="6">The sequence shown here is derived from an EMBL/GenBank/DDBJ whole genome shotgun (WGS) entry which is preliminary data.</text>
</comment>
<evidence type="ECO:0000259" key="5">
    <source>
        <dbReference type="PROSITE" id="PS50949"/>
    </source>
</evidence>
<dbReference type="InterPro" id="IPR051446">
    <property type="entry name" value="HTH_trans_reg/aminotransferase"/>
</dbReference>
<keyword evidence="2" id="KW-0805">Transcription regulation</keyword>
<reference evidence="6" key="1">
    <citation type="journal article" date="2024" name="Antonie Van Leeuwenhoek">
        <title>Isoptericola haloaureus sp. nov., a dimorphic actinobacterium isolated from mangrove sediments of southeast India, implicating biosaline agricultural significance through nitrogen fixation and salt tolerance genes.</title>
        <authorList>
            <person name="Prathaban M."/>
            <person name="Prathiviraj R."/>
            <person name="Ravichandran M."/>
            <person name="Natarajan S.D."/>
            <person name="Sobanaa M."/>
            <person name="Hari Krishna Kumar S."/>
            <person name="Chandrasekar V."/>
            <person name="Selvin J."/>
        </authorList>
    </citation>
    <scope>NUCLEOTIDE SEQUENCE</scope>
    <source>
        <strain evidence="6">MP1014</strain>
    </source>
</reference>
<keyword evidence="3" id="KW-0238">DNA-binding</keyword>
<gene>
    <name evidence="6" type="ORF">V5O49_05930</name>
</gene>
<keyword evidence="4" id="KW-0804">Transcription</keyword>
<keyword evidence="1" id="KW-0663">Pyridoxal phosphate</keyword>
<sequence length="132" mass="13448">MALRIALTGSTPPADQIRDQIRGLVTTGQLGADERLPSVRQLAADLGVAAGTVAKAYRSLETDGVLVSRIGSGTRVSATAGAAPRAVVESAQGLARAGRGAGIDLDDAVRVLRAVWADGTPGEPPPEEPARE</sequence>
<dbReference type="RefSeq" id="WP_332901423.1">
    <property type="nucleotide sequence ID" value="NZ_JBAGLP010000116.1"/>
</dbReference>
<evidence type="ECO:0000256" key="1">
    <source>
        <dbReference type="ARBA" id="ARBA00022898"/>
    </source>
</evidence>
<dbReference type="InterPro" id="IPR036390">
    <property type="entry name" value="WH_DNA-bd_sf"/>
</dbReference>
<dbReference type="EMBL" id="JBAGLP010000116">
    <property type="protein sequence ID" value="MEG3614660.1"/>
    <property type="molecule type" value="Genomic_DNA"/>
</dbReference>
<dbReference type="PANTHER" id="PTHR46577:SF1">
    <property type="entry name" value="HTH-TYPE TRANSCRIPTIONAL REGULATORY PROTEIN GABR"/>
    <property type="match status" value="1"/>
</dbReference>
<evidence type="ECO:0000256" key="2">
    <source>
        <dbReference type="ARBA" id="ARBA00023015"/>
    </source>
</evidence>
<feature type="domain" description="HTH gntR-type" evidence="5">
    <location>
        <begin position="11"/>
        <end position="79"/>
    </location>
</feature>
<dbReference type="Gene3D" id="1.10.10.10">
    <property type="entry name" value="Winged helix-like DNA-binding domain superfamily/Winged helix DNA-binding domain"/>
    <property type="match status" value="1"/>
</dbReference>
<evidence type="ECO:0000313" key="6">
    <source>
        <dbReference type="EMBL" id="MEG3614660.1"/>
    </source>
</evidence>
<evidence type="ECO:0000256" key="3">
    <source>
        <dbReference type="ARBA" id="ARBA00023125"/>
    </source>
</evidence>
<dbReference type="InterPro" id="IPR000524">
    <property type="entry name" value="Tscrpt_reg_HTH_GntR"/>
</dbReference>
<proteinExistence type="predicted"/>
<dbReference type="Proteomes" id="UP001310387">
    <property type="component" value="Unassembled WGS sequence"/>
</dbReference>
<dbReference type="Pfam" id="PF00392">
    <property type="entry name" value="GntR"/>
    <property type="match status" value="1"/>
</dbReference>
<evidence type="ECO:0000256" key="4">
    <source>
        <dbReference type="ARBA" id="ARBA00023163"/>
    </source>
</evidence>
<dbReference type="CDD" id="cd07377">
    <property type="entry name" value="WHTH_GntR"/>
    <property type="match status" value="1"/>
</dbReference>
<keyword evidence="7" id="KW-1185">Reference proteome</keyword>